<protein>
    <submittedName>
        <fullName evidence="1">Alkyl hydroperoxide reductase AhpD</fullName>
    </submittedName>
</protein>
<evidence type="ECO:0000313" key="2">
    <source>
        <dbReference type="Proteomes" id="UP000623842"/>
    </source>
</evidence>
<reference evidence="1" key="1">
    <citation type="journal article" date="2014" name="Int. J. Syst. Evol. Microbiol.">
        <title>Complete genome sequence of Corynebacterium casei LMG S-19264T (=DSM 44701T), isolated from a smear-ripened cheese.</title>
        <authorList>
            <consortium name="US DOE Joint Genome Institute (JGI-PGF)"/>
            <person name="Walter F."/>
            <person name="Albersmeier A."/>
            <person name="Kalinowski J."/>
            <person name="Ruckert C."/>
        </authorList>
    </citation>
    <scope>NUCLEOTIDE SEQUENCE</scope>
    <source>
        <strain evidence="1">KCTC 42731</strain>
    </source>
</reference>
<organism evidence="1 2">
    <name type="scientific">Thalassotalea marina</name>
    <dbReference type="NCBI Taxonomy" id="1673741"/>
    <lineage>
        <taxon>Bacteria</taxon>
        <taxon>Pseudomonadati</taxon>
        <taxon>Pseudomonadota</taxon>
        <taxon>Gammaproteobacteria</taxon>
        <taxon>Alteromonadales</taxon>
        <taxon>Colwelliaceae</taxon>
        <taxon>Thalassotalea</taxon>
    </lineage>
</organism>
<dbReference type="RefSeq" id="WP_189771100.1">
    <property type="nucleotide sequence ID" value="NZ_BNCK01000005.1"/>
</dbReference>
<keyword evidence="2" id="KW-1185">Reference proteome</keyword>
<dbReference type="InterPro" id="IPR029032">
    <property type="entry name" value="AhpD-like"/>
</dbReference>
<gene>
    <name evidence="1" type="ORF">GCM10017161_25110</name>
</gene>
<dbReference type="Gene3D" id="1.20.1290.10">
    <property type="entry name" value="AhpD-like"/>
    <property type="match status" value="1"/>
</dbReference>
<dbReference type="AlphaFoldDB" id="A0A919ELR2"/>
<accession>A0A919ELR2</accession>
<dbReference type="EMBL" id="BNCK01000005">
    <property type="protein sequence ID" value="GHF95773.1"/>
    <property type="molecule type" value="Genomic_DNA"/>
</dbReference>
<sequence length="184" mass="20734">MSEFKRYTVETAPQGAKDILESAQKEMGAIPLLYSIMAESPEIVKAYKHLHEQFAATSFDKEELTVVWQTINVAHECTYCVPAHTAIANMMQVNPAISEALRNNQPLPTEKLQALHEFTLAVVRQRGFVEQPQLEAFFAAGYGHKQVLEVILGLSQKVISNYVNHVAHTPLDPLFEKFAWQPNK</sequence>
<proteinExistence type="predicted"/>
<reference evidence="1" key="2">
    <citation type="submission" date="2020-09" db="EMBL/GenBank/DDBJ databases">
        <authorList>
            <person name="Sun Q."/>
            <person name="Kim S."/>
        </authorList>
    </citation>
    <scope>NUCLEOTIDE SEQUENCE</scope>
    <source>
        <strain evidence="1">KCTC 42731</strain>
    </source>
</reference>
<dbReference type="PANTHER" id="PTHR35446">
    <property type="entry name" value="SI:CH211-175M2.5"/>
    <property type="match status" value="1"/>
</dbReference>
<evidence type="ECO:0000313" key="1">
    <source>
        <dbReference type="EMBL" id="GHF95773.1"/>
    </source>
</evidence>
<dbReference type="PANTHER" id="PTHR35446:SF3">
    <property type="entry name" value="CMD DOMAIN-CONTAINING PROTEIN"/>
    <property type="match status" value="1"/>
</dbReference>
<dbReference type="Proteomes" id="UP000623842">
    <property type="component" value="Unassembled WGS sequence"/>
</dbReference>
<name>A0A919ELR2_9GAMM</name>
<dbReference type="SUPFAM" id="SSF69118">
    <property type="entry name" value="AhpD-like"/>
    <property type="match status" value="1"/>
</dbReference>
<comment type="caution">
    <text evidence="1">The sequence shown here is derived from an EMBL/GenBank/DDBJ whole genome shotgun (WGS) entry which is preliminary data.</text>
</comment>